<feature type="domain" description="FAD-dependent oxidoreductase 2 FAD-binding" evidence="5">
    <location>
        <begin position="76"/>
        <end position="553"/>
    </location>
</feature>
<evidence type="ECO:0000313" key="7">
    <source>
        <dbReference type="Proteomes" id="UP000650616"/>
    </source>
</evidence>
<dbReference type="InterPro" id="IPR036188">
    <property type="entry name" value="FAD/NAD-bd_sf"/>
</dbReference>
<dbReference type="SUPFAM" id="SSF56425">
    <property type="entry name" value="Succinate dehydrogenase/fumarate reductase flavoprotein, catalytic domain"/>
    <property type="match status" value="1"/>
</dbReference>
<comment type="cofactor">
    <cofactor evidence="1">
        <name>FAD</name>
        <dbReference type="ChEBI" id="CHEBI:57692"/>
    </cofactor>
</comment>
<dbReference type="Pfam" id="PF00890">
    <property type="entry name" value="FAD_binding_2"/>
    <property type="match status" value="1"/>
</dbReference>
<reference evidence="6 7" key="1">
    <citation type="submission" date="2015-08" db="EMBL/GenBank/DDBJ databases">
        <title>Comparative genomics of the Campylobacter concisus group.</title>
        <authorList>
            <person name="Yee E."/>
            <person name="Chapman M.H."/>
            <person name="Huynh S."/>
            <person name="Bono J.L."/>
            <person name="On S.L."/>
            <person name="St Leger J."/>
            <person name="Foster G."/>
            <person name="Parker C.T."/>
            <person name="Miller W.G."/>
        </authorList>
    </citation>
    <scope>NUCLEOTIDE SEQUENCE [LARGE SCALE GENOMIC DNA]</scope>
    <source>
        <strain evidence="6 7">RM9337</strain>
    </source>
</reference>
<keyword evidence="2" id="KW-0285">Flavoprotein</keyword>
<dbReference type="EMBL" id="LIWG01000006">
    <property type="protein sequence ID" value="MBE3608208.1"/>
    <property type="molecule type" value="Genomic_DNA"/>
</dbReference>
<evidence type="ECO:0000259" key="5">
    <source>
        <dbReference type="Pfam" id="PF00890"/>
    </source>
</evidence>
<dbReference type="Gene3D" id="3.50.50.60">
    <property type="entry name" value="FAD/NAD(P)-binding domain"/>
    <property type="match status" value="1"/>
</dbReference>
<dbReference type="AlphaFoldDB" id="A0AAW3ZXP7"/>
<dbReference type="Gene3D" id="3.90.700.10">
    <property type="entry name" value="Succinate dehydrogenase/fumarate reductase flavoprotein, catalytic domain"/>
    <property type="match status" value="1"/>
</dbReference>
<dbReference type="Proteomes" id="UP000650616">
    <property type="component" value="Unassembled WGS sequence"/>
</dbReference>
<evidence type="ECO:0000256" key="2">
    <source>
        <dbReference type="ARBA" id="ARBA00022630"/>
    </source>
</evidence>
<dbReference type="PROSITE" id="PS51318">
    <property type="entry name" value="TAT"/>
    <property type="match status" value="1"/>
</dbReference>
<keyword evidence="3" id="KW-0274">FAD</keyword>
<evidence type="ECO:0000256" key="3">
    <source>
        <dbReference type="ARBA" id="ARBA00022827"/>
    </source>
</evidence>
<name>A0AAW3ZXP7_9BACT</name>
<keyword evidence="4" id="KW-0560">Oxidoreductase</keyword>
<evidence type="ECO:0000256" key="4">
    <source>
        <dbReference type="ARBA" id="ARBA00023002"/>
    </source>
</evidence>
<accession>A0AAW3ZXP7</accession>
<sequence length="587" mass="64462">MVEENELSRRSFLKRSGALTLGSVAAGSALLTGCENPNNHLIHLEKEATKAPEVPKWLGIEPQISDAQIKKTLDTDVLIIGAGVSGLHAARAASEKGAKVIVIEKAGRFQVRSGQYGTLGNKFQRELGITYDKHAAINEHLKQMGYRADQRVWNYWADHSGEDFDWMIDLAPGVHFMMETDTQLDRSKINLMLMHYPLPAAYDPNEENSPSYPTVMTFLPNQEPMMELVYKKSIEQGTKYIFKTRAQKLLRDKTTGKMQGAIAQDMADGSYIKINAKSVILATGDYMNNPEMAKTFVPWVANFFCPFPNLDYKNNPTNTGDGHRLGSWIGAKLEDGPHAPVAHTLGGPLGVDAFLLTNAKGERFTNEDLSGQQVTQPLSRQPGGFGWQVFDAKFPEQVEFMGVSHGSVNHCVAPEDNPKLPPDCQWAIGKTSYISVKDLEEMPGVFKANSIEELAGMLYPDNKKAQTKFLATIKRYNELCDKGHDDDFGKTAKRMFPVRHAPFYAGKMDVGASLVVMGGFTVEPNTANVLDAEYNEISGLYACGNVMGGRFLGDYPVVLAGTSHATCLCYGRLAGYQAAANAKGGRA</sequence>
<protein>
    <submittedName>
        <fullName evidence="6">FAD-dependent oxidoreductase</fullName>
    </submittedName>
</protein>
<comment type="caution">
    <text evidence="6">The sequence shown here is derived from an EMBL/GenBank/DDBJ whole genome shotgun (WGS) entry which is preliminary data.</text>
</comment>
<keyword evidence="7" id="KW-1185">Reference proteome</keyword>
<dbReference type="PANTHER" id="PTHR43400">
    <property type="entry name" value="FUMARATE REDUCTASE"/>
    <property type="match status" value="1"/>
</dbReference>
<dbReference type="SUPFAM" id="SSF51905">
    <property type="entry name" value="FAD/NAD(P)-binding domain"/>
    <property type="match status" value="1"/>
</dbReference>
<dbReference type="InterPro" id="IPR003953">
    <property type="entry name" value="FAD-dep_OxRdtase_2_FAD-bd"/>
</dbReference>
<dbReference type="GO" id="GO:0016491">
    <property type="term" value="F:oxidoreductase activity"/>
    <property type="evidence" value="ECO:0007669"/>
    <property type="project" value="UniProtKB-KW"/>
</dbReference>
<evidence type="ECO:0000313" key="6">
    <source>
        <dbReference type="EMBL" id="MBE3608208.1"/>
    </source>
</evidence>
<evidence type="ECO:0000256" key="1">
    <source>
        <dbReference type="ARBA" id="ARBA00001974"/>
    </source>
</evidence>
<dbReference type="InterPro" id="IPR006311">
    <property type="entry name" value="TAT_signal"/>
</dbReference>
<dbReference type="PRINTS" id="PR00411">
    <property type="entry name" value="PNDRDTASEI"/>
</dbReference>
<dbReference type="RefSeq" id="WP_170016352.1">
    <property type="nucleotide sequence ID" value="NZ_CP012545.1"/>
</dbReference>
<organism evidence="6 7">
    <name type="scientific">Campylobacter californiensis</name>
    <dbReference type="NCBI Taxonomy" id="1032243"/>
    <lineage>
        <taxon>Bacteria</taxon>
        <taxon>Pseudomonadati</taxon>
        <taxon>Campylobacterota</taxon>
        <taxon>Epsilonproteobacteria</taxon>
        <taxon>Campylobacterales</taxon>
        <taxon>Campylobacteraceae</taxon>
        <taxon>Campylobacter</taxon>
    </lineage>
</organism>
<dbReference type="PANTHER" id="PTHR43400:SF10">
    <property type="entry name" value="3-OXOSTEROID 1-DEHYDROGENASE"/>
    <property type="match status" value="1"/>
</dbReference>
<dbReference type="InterPro" id="IPR050315">
    <property type="entry name" value="FAD-oxidoreductase_2"/>
</dbReference>
<proteinExistence type="predicted"/>
<dbReference type="InterPro" id="IPR027477">
    <property type="entry name" value="Succ_DH/fumarate_Rdtase_cat_sf"/>
</dbReference>
<gene>
    <name evidence="6" type="ORF">CCAL9337_05635</name>
</gene>
<dbReference type="GO" id="GO:0008202">
    <property type="term" value="P:steroid metabolic process"/>
    <property type="evidence" value="ECO:0007669"/>
    <property type="project" value="UniProtKB-ARBA"/>
</dbReference>